<organism evidence="8 9">
    <name type="scientific">Paenibacillus contaminans</name>
    <dbReference type="NCBI Taxonomy" id="450362"/>
    <lineage>
        <taxon>Bacteria</taxon>
        <taxon>Bacillati</taxon>
        <taxon>Bacillota</taxon>
        <taxon>Bacilli</taxon>
        <taxon>Bacillales</taxon>
        <taxon>Paenibacillaceae</taxon>
        <taxon>Paenibacillus</taxon>
    </lineage>
</organism>
<evidence type="ECO:0000256" key="3">
    <source>
        <dbReference type="ARBA" id="ARBA00022989"/>
    </source>
</evidence>
<protein>
    <recommendedName>
        <fullName evidence="7">Endolytic murein transglycosylase</fullName>
        <ecNumber evidence="7">4.2.2.29</ecNumber>
    </recommendedName>
    <alternativeName>
        <fullName evidence="7">Peptidoglycan lytic transglycosylase</fullName>
    </alternativeName>
    <alternativeName>
        <fullName evidence="7">Peptidoglycan polymerization terminase</fullName>
    </alternativeName>
</protein>
<evidence type="ECO:0000256" key="4">
    <source>
        <dbReference type="ARBA" id="ARBA00023136"/>
    </source>
</evidence>
<evidence type="ECO:0000256" key="7">
    <source>
        <dbReference type="HAMAP-Rule" id="MF_02065"/>
    </source>
</evidence>
<dbReference type="HAMAP" id="MF_02065">
    <property type="entry name" value="MltG"/>
    <property type="match status" value="1"/>
</dbReference>
<reference evidence="8 9" key="1">
    <citation type="journal article" date="2009" name="Int. J. Syst. Evol. Microbiol.">
        <title>Paenibacillus contaminans sp. nov., isolated from a contaminated laboratory plate.</title>
        <authorList>
            <person name="Chou J.H."/>
            <person name="Lee J.H."/>
            <person name="Lin M.C."/>
            <person name="Chang P.S."/>
            <person name="Arun A.B."/>
            <person name="Young C.C."/>
            <person name="Chen W.M."/>
        </authorList>
    </citation>
    <scope>NUCLEOTIDE SEQUENCE [LARGE SCALE GENOMIC DNA]</scope>
    <source>
        <strain evidence="8 9">CKOBP-6</strain>
    </source>
</reference>
<proteinExistence type="inferred from homology"/>
<feature type="site" description="Important for catalytic activity" evidence="7">
    <location>
        <position position="232"/>
    </location>
</feature>
<dbReference type="NCBIfam" id="TIGR00247">
    <property type="entry name" value="endolytic transglycosylase MltG"/>
    <property type="match status" value="1"/>
</dbReference>
<comment type="function">
    <text evidence="7">Functions as a peptidoglycan terminase that cleaves nascent peptidoglycan strands endolytically to terminate their elongation.</text>
</comment>
<comment type="similarity">
    <text evidence="7">Belongs to the transglycosylase MltG family.</text>
</comment>
<dbReference type="Pfam" id="PF02618">
    <property type="entry name" value="YceG"/>
    <property type="match status" value="1"/>
</dbReference>
<dbReference type="GO" id="GO:0071555">
    <property type="term" value="P:cell wall organization"/>
    <property type="evidence" value="ECO:0007669"/>
    <property type="project" value="UniProtKB-KW"/>
</dbReference>
<comment type="caution">
    <text evidence="8">The sequence shown here is derived from an EMBL/GenBank/DDBJ whole genome shotgun (WGS) entry which is preliminary data.</text>
</comment>
<keyword evidence="1 7" id="KW-1003">Cell membrane</keyword>
<dbReference type="PANTHER" id="PTHR30518">
    <property type="entry name" value="ENDOLYTIC MUREIN TRANSGLYCOSYLASE"/>
    <property type="match status" value="1"/>
</dbReference>
<dbReference type="Proteomes" id="UP000250369">
    <property type="component" value="Unassembled WGS sequence"/>
</dbReference>
<dbReference type="EC" id="4.2.2.29" evidence="7"/>
<dbReference type="Gene3D" id="3.30.1490.480">
    <property type="entry name" value="Endolytic murein transglycosylase"/>
    <property type="match status" value="2"/>
</dbReference>
<dbReference type="PANTHER" id="PTHR30518:SF2">
    <property type="entry name" value="ENDOLYTIC MUREIN TRANSGLYCOSYLASE"/>
    <property type="match status" value="1"/>
</dbReference>
<evidence type="ECO:0000256" key="2">
    <source>
        <dbReference type="ARBA" id="ARBA00022692"/>
    </source>
</evidence>
<dbReference type="EMBL" id="QMFB01000003">
    <property type="protein sequence ID" value="RAV22160.1"/>
    <property type="molecule type" value="Genomic_DNA"/>
</dbReference>
<keyword evidence="2 7" id="KW-0812">Transmembrane</keyword>
<evidence type="ECO:0000256" key="6">
    <source>
        <dbReference type="ARBA" id="ARBA00023316"/>
    </source>
</evidence>
<sequence>MKTALIVILIILTLFALAGAGGYYYVWSQLQPVTRADQPIRISIPPGTGTNEIAATLEEKGMIKNSTLFVYYLRYKKQGSRFQAGEYDMKPGLTLDEIIGKLNQGETVKEEVIRFTIPEGFTVQQIAERLGEQGIVDVAGFVAMTNERRDLPDSWTSDIPDKPEIKHRLEGYLFPETYEMKKTSTPEDILNRLVSEWDRKLAELPADWKAKLEERGLTFHQLLTIASLVEREVVVEEERAVVAGVIYNRIAKKMPLQIDATVQYVLDKPKERLLEKDLLVESPYNTYKINGLPPGPIASPSLSSIKASLYPEKTNYLFYVTKKDGTQGHLFAETFEEHKKNIERSKKNQ</sequence>
<dbReference type="OrthoDB" id="9814591at2"/>
<dbReference type="AlphaFoldDB" id="A0A329MRJ4"/>
<dbReference type="GO" id="GO:0005886">
    <property type="term" value="C:plasma membrane"/>
    <property type="evidence" value="ECO:0007669"/>
    <property type="project" value="UniProtKB-UniRule"/>
</dbReference>
<dbReference type="GO" id="GO:0009252">
    <property type="term" value="P:peptidoglycan biosynthetic process"/>
    <property type="evidence" value="ECO:0007669"/>
    <property type="project" value="UniProtKB-UniRule"/>
</dbReference>
<keyword evidence="9" id="KW-1185">Reference proteome</keyword>
<dbReference type="Gene3D" id="3.30.160.60">
    <property type="entry name" value="Classic Zinc Finger"/>
    <property type="match status" value="1"/>
</dbReference>
<dbReference type="GO" id="GO:0008932">
    <property type="term" value="F:lytic endotransglycosylase activity"/>
    <property type="evidence" value="ECO:0007669"/>
    <property type="project" value="UniProtKB-UniRule"/>
</dbReference>
<comment type="catalytic activity">
    <reaction evidence="7">
        <text>a peptidoglycan chain = a peptidoglycan chain with N-acetyl-1,6-anhydromuramyl-[peptide] at the reducing end + a peptidoglycan chain with N-acetylglucosamine at the non-reducing end.</text>
        <dbReference type="EC" id="4.2.2.29"/>
    </reaction>
</comment>
<accession>A0A329MRJ4</accession>
<name>A0A329MRJ4_9BACL</name>
<keyword evidence="4 7" id="KW-0472">Membrane</keyword>
<keyword evidence="5 7" id="KW-0456">Lyase</keyword>
<evidence type="ECO:0000256" key="1">
    <source>
        <dbReference type="ARBA" id="ARBA00022475"/>
    </source>
</evidence>
<keyword evidence="3 7" id="KW-1133">Transmembrane helix</keyword>
<gene>
    <name evidence="7 8" type="primary">mltG</name>
    <name evidence="8" type="ORF">DQG23_07640</name>
</gene>
<evidence type="ECO:0000313" key="9">
    <source>
        <dbReference type="Proteomes" id="UP000250369"/>
    </source>
</evidence>
<keyword evidence="6 7" id="KW-0961">Cell wall biogenesis/degradation</keyword>
<evidence type="ECO:0000313" key="8">
    <source>
        <dbReference type="EMBL" id="RAV22160.1"/>
    </source>
</evidence>
<dbReference type="InterPro" id="IPR003770">
    <property type="entry name" value="MLTG-like"/>
</dbReference>
<dbReference type="CDD" id="cd08010">
    <property type="entry name" value="MltG_like"/>
    <property type="match status" value="1"/>
</dbReference>
<evidence type="ECO:0000256" key="5">
    <source>
        <dbReference type="ARBA" id="ARBA00023239"/>
    </source>
</evidence>